<organism evidence="1 2">
    <name type="scientific">Apibacter mensalis</name>
    <dbReference type="NCBI Taxonomy" id="1586267"/>
    <lineage>
        <taxon>Bacteria</taxon>
        <taxon>Pseudomonadati</taxon>
        <taxon>Bacteroidota</taxon>
        <taxon>Flavobacteriia</taxon>
        <taxon>Flavobacteriales</taxon>
        <taxon>Weeksellaceae</taxon>
        <taxon>Apibacter</taxon>
    </lineage>
</organism>
<evidence type="ECO:0000313" key="2">
    <source>
        <dbReference type="Proteomes" id="UP000182761"/>
    </source>
</evidence>
<dbReference type="EMBL" id="FCOR01000002">
    <property type="protein sequence ID" value="CVK15505.1"/>
    <property type="molecule type" value="Genomic_DNA"/>
</dbReference>
<gene>
    <name evidence="1" type="ORF">Ga0061079_10251</name>
</gene>
<dbReference type="RefSeq" id="WP_055424739.1">
    <property type="nucleotide sequence ID" value="NZ_FCOR01000002.1"/>
</dbReference>
<keyword evidence="2" id="KW-1185">Reference proteome</keyword>
<dbReference type="AlphaFoldDB" id="A0A0X3AN67"/>
<evidence type="ECO:0000313" key="1">
    <source>
        <dbReference type="EMBL" id="CVK15505.1"/>
    </source>
</evidence>
<dbReference type="Proteomes" id="UP000182761">
    <property type="component" value="Unassembled WGS sequence"/>
</dbReference>
<sequence>MISIYIENSSKLFSIKREEALPALESQVLEIFSKINSFENALLGLLIDTALEIKIQSYNKYIWKVESIDIPHNKISLNYYSAQRVILLIKNIYAV</sequence>
<name>A0A0X3AN67_9FLAO</name>
<dbReference type="STRING" id="1586267.GCA_001418685_00329"/>
<dbReference type="OrthoDB" id="1453369at2"/>
<reference evidence="1 2" key="1">
    <citation type="submission" date="2016-01" db="EMBL/GenBank/DDBJ databases">
        <authorList>
            <person name="McClelland M."/>
            <person name="Jain A."/>
            <person name="Saraogi P."/>
            <person name="Mendelson R."/>
            <person name="Westerman R."/>
            <person name="SanMiguel P."/>
            <person name="Csonka L."/>
        </authorList>
    </citation>
    <scope>NUCLEOTIDE SEQUENCE [LARGE SCALE GENOMIC DNA]</scope>
    <source>
        <strain evidence="1 2">R-53146</strain>
    </source>
</reference>
<accession>A0A0X3AN67</accession>
<proteinExistence type="predicted"/>
<protein>
    <submittedName>
        <fullName evidence="1">Uncharacterized protein</fullName>
    </submittedName>
</protein>